<keyword evidence="2" id="KW-0479">Metal-binding</keyword>
<protein>
    <recommendedName>
        <fullName evidence="17">WSC domain-containing protein</fullName>
    </recommendedName>
</protein>
<evidence type="ECO:0000256" key="4">
    <source>
        <dbReference type="ARBA" id="ARBA00022771"/>
    </source>
</evidence>
<feature type="compositionally biased region" description="Polar residues" evidence="10">
    <location>
        <begin position="1391"/>
        <end position="1405"/>
    </location>
</feature>
<dbReference type="Pfam" id="PF00176">
    <property type="entry name" value="SNF2-rel_dom"/>
    <property type="match status" value="1"/>
</dbReference>
<dbReference type="Gene3D" id="3.40.50.10810">
    <property type="entry name" value="Tandem AAA-ATPase domain"/>
    <property type="match status" value="1"/>
</dbReference>
<dbReference type="SMART" id="SM00490">
    <property type="entry name" value="HELICc"/>
    <property type="match status" value="1"/>
</dbReference>
<keyword evidence="6" id="KW-0347">Helicase</keyword>
<feature type="signal peptide" evidence="11">
    <location>
        <begin position="1"/>
        <end position="26"/>
    </location>
</feature>
<dbReference type="InterPro" id="IPR038718">
    <property type="entry name" value="SNF2-like_sf"/>
</dbReference>
<dbReference type="SUPFAM" id="SSF52540">
    <property type="entry name" value="P-loop containing nucleoside triphosphate hydrolases"/>
    <property type="match status" value="2"/>
</dbReference>
<dbReference type="PROSITE" id="PS51194">
    <property type="entry name" value="HELICASE_CTER"/>
    <property type="match status" value="1"/>
</dbReference>
<evidence type="ECO:0000256" key="6">
    <source>
        <dbReference type="ARBA" id="ARBA00022806"/>
    </source>
</evidence>
<reference evidence="15 16" key="1">
    <citation type="submission" date="2019-06" db="EMBL/GenBank/DDBJ databases">
        <title>Genome Sequence of the Brown Rot Fungal Pathogen Monilinia laxa.</title>
        <authorList>
            <person name="De Miccolis Angelini R.M."/>
            <person name="Landi L."/>
            <person name="Abate D."/>
            <person name="Pollastro S."/>
            <person name="Romanazzi G."/>
            <person name="Faretra F."/>
        </authorList>
    </citation>
    <scope>NUCLEOTIDE SEQUENCE [LARGE SCALE GENOMIC DNA]</scope>
    <source>
        <strain evidence="15 16">Mlax316</strain>
    </source>
</reference>
<dbReference type="Pfam" id="PF00271">
    <property type="entry name" value="Helicase_C"/>
    <property type="match status" value="1"/>
</dbReference>
<dbReference type="PANTHER" id="PTHR45626">
    <property type="entry name" value="TRANSCRIPTION TERMINATION FACTOR 2-RELATED"/>
    <property type="match status" value="1"/>
</dbReference>
<evidence type="ECO:0000256" key="1">
    <source>
        <dbReference type="ARBA" id="ARBA00007025"/>
    </source>
</evidence>
<evidence type="ECO:0000313" key="15">
    <source>
        <dbReference type="EMBL" id="KAB8289620.1"/>
    </source>
</evidence>
<keyword evidence="5" id="KW-0378">Hydrolase</keyword>
<dbReference type="InterPro" id="IPR001650">
    <property type="entry name" value="Helicase_C-like"/>
</dbReference>
<dbReference type="Proteomes" id="UP000326757">
    <property type="component" value="Unassembled WGS sequence"/>
</dbReference>
<keyword evidence="16" id="KW-1185">Reference proteome</keyword>
<dbReference type="Gene3D" id="3.30.40.10">
    <property type="entry name" value="Zinc/RING finger domain, C3HC4 (zinc finger)"/>
    <property type="match status" value="1"/>
</dbReference>
<evidence type="ECO:0000313" key="16">
    <source>
        <dbReference type="Proteomes" id="UP000326757"/>
    </source>
</evidence>
<feature type="compositionally biased region" description="Acidic residues" evidence="10">
    <location>
        <begin position="1589"/>
        <end position="1598"/>
    </location>
</feature>
<keyword evidence="3" id="KW-0547">Nucleotide-binding</keyword>
<feature type="domain" description="WSC" evidence="14">
    <location>
        <begin position="1320"/>
        <end position="1423"/>
    </location>
</feature>
<feature type="domain" description="WSC" evidence="14">
    <location>
        <begin position="1203"/>
        <end position="1301"/>
    </location>
</feature>
<feature type="domain" description="Helicase C-terminal" evidence="13">
    <location>
        <begin position="2128"/>
        <end position="2296"/>
    </location>
</feature>
<dbReference type="GO" id="GO:0008270">
    <property type="term" value="F:zinc ion binding"/>
    <property type="evidence" value="ECO:0007669"/>
    <property type="project" value="UniProtKB-KW"/>
</dbReference>
<feature type="region of interest" description="Disordered" evidence="10">
    <location>
        <begin position="1523"/>
        <end position="1598"/>
    </location>
</feature>
<feature type="domain" description="RING-type" evidence="12">
    <location>
        <begin position="2026"/>
        <end position="2081"/>
    </location>
</feature>
<evidence type="ECO:0000256" key="3">
    <source>
        <dbReference type="ARBA" id="ARBA00022741"/>
    </source>
</evidence>
<comment type="caution">
    <text evidence="15">The sequence shown here is derived from an EMBL/GenBank/DDBJ whole genome shotgun (WGS) entry which is preliminary data.</text>
</comment>
<evidence type="ECO:0000259" key="14">
    <source>
        <dbReference type="PROSITE" id="PS51212"/>
    </source>
</evidence>
<dbReference type="Pfam" id="PF01822">
    <property type="entry name" value="WSC"/>
    <property type="match status" value="4"/>
</dbReference>
<feature type="region of interest" description="Disordered" evidence="10">
    <location>
        <begin position="1389"/>
        <end position="1426"/>
    </location>
</feature>
<dbReference type="GO" id="GO:0016787">
    <property type="term" value="F:hydrolase activity"/>
    <property type="evidence" value="ECO:0007669"/>
    <property type="project" value="UniProtKB-KW"/>
</dbReference>
<dbReference type="SMART" id="SM00487">
    <property type="entry name" value="DEXDc"/>
    <property type="match status" value="1"/>
</dbReference>
<sequence>MIFSRLYITMLTAGIFLNVLVQSLSSTDEYRDADPQQTGYLSNHNMDPGIIDSSSFGQLWKVAFNFQEQFYAKPLTYTPLMGGPQLLFLASSQNYIRTLNAETGILINSRQVHTPFLQSDIGCTDIPNYIGIIGTPVIDPATDIAYFFAKTYIPNFRVAGNTGTANGVYYFHAVNVNTLIDVFPPILIDGTIADNDPQKYFIGGVILQRPSLTQIGSVVYGAFGGHCDLFNYTGLVMGIDINKAKIITNWAVESGPLVPQLNVILQGGGGGEGGIWMSGMGLATDGARIFTVSGNGGAHQNQGSPASGSSGCQTLGEATINLAIDTTGVITVSDYFQPYDYQNMDAGDQDFGSGGIVLLDPTIFKGPGVNKMAVTAGKNGKIYILNANNLGGYKLGPGQTDNILQTIVTSAAVFGACGSYPLEGGFIYCTPVGLATSVYQLILTSTGLSQFSKIGQTNEISAGRVGVGIPTVTSFNNQIGTAILWMTDPDAGLRAWYAVPQNGVLQKIKIPQIGGANKFQRPAFGDGRVYTTDSNGVLYCLGAPVNLPLNCTSPIDFGIVALGSKSTQTVDCTANIAIASINGATVGNEYFSVDNSTLPIGPLKPGATFTFPVMWDLTNVHVGATANTSFGNVSPGIKSTPLTILTTNAVAGYATLYPISLTGTEVSSTPFLTIAPTTVDYGGIIITNGSDVNPQSAIFTISNKGLMAMTIKGYAYTADELDDSPTFINSTMLNGTWDLGFGYFTAVGLPAIGSQIAPSSQISIKSSFDPTNGTGSYNSYWQVWSDGGSVNIILEGIASTAPITNFSISNGEDGWLPEANLLMDFGKVAPGSSYSQQIRICNVGGSSLEISKSKPPNGVFHISDPAELHESQQIPVNDCAYGTVIFSANVEEYNKPDLLLNNTWTLNTDDVNWGVHIVEITGAVISKKVGPINSTTGQTIYNYLGCFKESTNGPRLFPNEGYTPNITANDNNMCQEACYGLAQYSFTGTEYTSQCYCGNTPPPLAAQDLTDTLCNFACPGDLNDACGGTGYISVFYNPTEYIAGADPALYGPKTINTVGNYNYQGCYSEATNGRALGGSSPLAPLEGYTIESCAAGCTGFKYFGMEYANECYCGNNLGIGSVNQTSSSPNVNGCSMLCKGNTKEYCGGPGRLDIYMLNTITPSSQSTTSTSTSIPTSSSSSSSSSSSVIPTPTGPVTVTNIPGYNYLGCYSEATTGRALSGLQPAPPTGGSTIESCKASCSAFEYFGMEYSNECYCGATINSGSVLQASIIPSVNGCDMQCAGNTSEYCGGGSRLNMYQFNGTISTTTPIGPITVTNLTGWNYLGCYSESTSGRALSDLENPIPGSNNSVENCSAACGAWAYFGVEYGDECYCGNTINAGATLQVEHTGAMDQTTPESSPSTQAALPSEPDLIPGTESQWKSASISTKTSKSRSCRECAAQSLIKAEDVELEEIDVIKVIAPPNSKSADKGETQIGIKAEDSELEEIDAAAWYSSRVSSAVQIPCKSPRSSSLAKSGIKVEEGDVQTNAESPDLEILAESSRSPKRGKPIFLDGLPITRRKYSRSSSPESPTVEEVLKPPGSSCTPSPNDEDSSNGETEYQYDLEDTGLSEINEEDGNDPLVASDAAPLKKCREKAVKSSKEWWARSYRRKAKFQKRRNRKTFGNDGAASKINNLLYHDPISAHKVKSGEEKTPDIEASSKKDYFDQALRNIRTDGRIHSCRGDNTALKIAGESFGLANVKYRNGNTCWMLSREFDPEGPSGGFNCDVMGLGKTLEMLTTLVANPRPEDAKSRRIGPTLIVVPASISPQWISEITKHHAYDNLNVISYSKGQKLSLNTLIQSDLVVTSYDQIRMSSPYPPAWWLEDLALKLKEKGCTLDERTAIEEWIEDNREACGGALHNIEWYRIVLDEAISYAASALLGEFRWVMTGTPMMNKREACLQQPNRRGFITFGDSEINGRSDSGFTASPIAIEPHIKALFTAEGLRKLRKDMKGSDPAIGMGVWIDSLKYDDGASIGNRIDDIHTCEICEQEATEPRQVENGRKGRNSQKGCGHTFCQNCIEICINAQIARKDTIECPAHNCGKRFNPDRMISLDNWTMGLKEDSNPNGFEEFSKGKVKLPHSPKIEAIRSKLNKWRGEAPSDKIVIFVQWKLMMRLIGIMLEEENHHFLYYTGDMNAADRAHALNEFETSPVITILIIGLKVGGVGLNLAFANRAIIVDLWWNAATESQANENRLTFDCFVVLKSIITDGTLEGKTTVTSEEALSILGEVTWGNDSDYEIIADYSKLEEWLDDWLNKQKKV</sequence>
<evidence type="ECO:0000256" key="7">
    <source>
        <dbReference type="ARBA" id="ARBA00022833"/>
    </source>
</evidence>
<dbReference type="Pfam" id="PF13445">
    <property type="entry name" value="zf-RING_UBOX"/>
    <property type="match status" value="1"/>
</dbReference>
<proteinExistence type="inferred from homology"/>
<feature type="chain" id="PRO_5024918788" description="WSC domain-containing protein" evidence="11">
    <location>
        <begin position="27"/>
        <end position="2302"/>
    </location>
</feature>
<feature type="region of interest" description="Disordered" evidence="10">
    <location>
        <begin position="1164"/>
        <end position="1192"/>
    </location>
</feature>
<dbReference type="InterPro" id="IPR000330">
    <property type="entry name" value="SNF2_N"/>
</dbReference>
<evidence type="ECO:0000256" key="10">
    <source>
        <dbReference type="SAM" id="MobiDB-lite"/>
    </source>
</evidence>
<evidence type="ECO:0000256" key="2">
    <source>
        <dbReference type="ARBA" id="ARBA00022723"/>
    </source>
</evidence>
<dbReference type="SUPFAM" id="SSF57850">
    <property type="entry name" value="RING/U-box"/>
    <property type="match status" value="1"/>
</dbReference>
<gene>
    <name evidence="15" type="ORF">EYC80_010534</name>
</gene>
<evidence type="ECO:0000256" key="8">
    <source>
        <dbReference type="ARBA" id="ARBA00022840"/>
    </source>
</evidence>
<dbReference type="InterPro" id="IPR049730">
    <property type="entry name" value="SNF2/RAD54-like_C"/>
</dbReference>
<dbReference type="GO" id="GO:0004386">
    <property type="term" value="F:helicase activity"/>
    <property type="evidence" value="ECO:0007669"/>
    <property type="project" value="UniProtKB-KW"/>
</dbReference>
<dbReference type="CDD" id="cd18793">
    <property type="entry name" value="SF2_C_SNF"/>
    <property type="match status" value="1"/>
</dbReference>
<dbReference type="PROSITE" id="PS00518">
    <property type="entry name" value="ZF_RING_1"/>
    <property type="match status" value="1"/>
</dbReference>
<keyword evidence="8" id="KW-0067">ATP-binding</keyword>
<dbReference type="InterPro" id="IPR050628">
    <property type="entry name" value="SNF2_RAD54_helicase_TF"/>
</dbReference>
<dbReference type="SMART" id="SM00321">
    <property type="entry name" value="WSC"/>
    <property type="match status" value="4"/>
</dbReference>
<evidence type="ECO:0000259" key="13">
    <source>
        <dbReference type="PROSITE" id="PS51194"/>
    </source>
</evidence>
<accession>A0A5N6JMM2</accession>
<comment type="similarity">
    <text evidence="1">Belongs to the SNF2/RAD54 helicase family.</text>
</comment>
<evidence type="ECO:0000259" key="12">
    <source>
        <dbReference type="PROSITE" id="PS50089"/>
    </source>
</evidence>
<evidence type="ECO:0000256" key="5">
    <source>
        <dbReference type="ARBA" id="ARBA00022801"/>
    </source>
</evidence>
<keyword evidence="7" id="KW-0862">Zinc</keyword>
<evidence type="ECO:0008006" key="17">
    <source>
        <dbReference type="Google" id="ProtNLM"/>
    </source>
</evidence>
<dbReference type="GO" id="GO:0005524">
    <property type="term" value="F:ATP binding"/>
    <property type="evidence" value="ECO:0007669"/>
    <property type="project" value="UniProtKB-KW"/>
</dbReference>
<feature type="domain" description="WSC" evidence="14">
    <location>
        <begin position="940"/>
        <end position="1038"/>
    </location>
</feature>
<dbReference type="InterPro" id="IPR017907">
    <property type="entry name" value="Znf_RING_CS"/>
</dbReference>
<dbReference type="PANTHER" id="PTHR45626:SF22">
    <property type="entry name" value="DNA REPAIR PROTEIN RAD5"/>
    <property type="match status" value="1"/>
</dbReference>
<dbReference type="InterPro" id="IPR002889">
    <property type="entry name" value="WSC_carb-bd"/>
</dbReference>
<organism evidence="15 16">
    <name type="scientific">Monilinia laxa</name>
    <name type="common">Brown rot fungus</name>
    <name type="synonym">Sclerotinia laxa</name>
    <dbReference type="NCBI Taxonomy" id="61186"/>
    <lineage>
        <taxon>Eukaryota</taxon>
        <taxon>Fungi</taxon>
        <taxon>Dikarya</taxon>
        <taxon>Ascomycota</taxon>
        <taxon>Pezizomycotina</taxon>
        <taxon>Leotiomycetes</taxon>
        <taxon>Helotiales</taxon>
        <taxon>Sclerotiniaceae</taxon>
        <taxon>Monilinia</taxon>
    </lineage>
</organism>
<dbReference type="EMBL" id="VIGI01000021">
    <property type="protein sequence ID" value="KAB8289620.1"/>
    <property type="molecule type" value="Genomic_DNA"/>
</dbReference>
<dbReference type="GO" id="GO:0005634">
    <property type="term" value="C:nucleus"/>
    <property type="evidence" value="ECO:0007669"/>
    <property type="project" value="TreeGrafter"/>
</dbReference>
<dbReference type="InterPro" id="IPR013083">
    <property type="entry name" value="Znf_RING/FYVE/PHD"/>
</dbReference>
<dbReference type="OrthoDB" id="5985073at2759"/>
<dbReference type="InterPro" id="IPR001841">
    <property type="entry name" value="Znf_RING"/>
</dbReference>
<dbReference type="PROSITE" id="PS51212">
    <property type="entry name" value="WSC"/>
    <property type="match status" value="4"/>
</dbReference>
<evidence type="ECO:0000256" key="11">
    <source>
        <dbReference type="SAM" id="SignalP"/>
    </source>
</evidence>
<dbReference type="Gene3D" id="3.40.50.300">
    <property type="entry name" value="P-loop containing nucleotide triphosphate hydrolases"/>
    <property type="match status" value="1"/>
</dbReference>
<dbReference type="GO" id="GO:0006281">
    <property type="term" value="P:DNA repair"/>
    <property type="evidence" value="ECO:0007669"/>
    <property type="project" value="TreeGrafter"/>
</dbReference>
<feature type="compositionally biased region" description="Low complexity" evidence="10">
    <location>
        <begin position="1564"/>
        <end position="1574"/>
    </location>
</feature>
<dbReference type="InterPro" id="IPR027370">
    <property type="entry name" value="Znf-RING_euk"/>
</dbReference>
<dbReference type="InterPro" id="IPR014001">
    <property type="entry name" value="Helicase_ATP-bd"/>
</dbReference>
<keyword evidence="11" id="KW-0732">Signal</keyword>
<dbReference type="InterPro" id="IPR027417">
    <property type="entry name" value="P-loop_NTPase"/>
</dbReference>
<evidence type="ECO:0000256" key="9">
    <source>
        <dbReference type="PROSITE-ProRule" id="PRU00175"/>
    </source>
</evidence>
<keyword evidence="4 9" id="KW-0863">Zinc-finger</keyword>
<dbReference type="PROSITE" id="PS50089">
    <property type="entry name" value="ZF_RING_2"/>
    <property type="match status" value="1"/>
</dbReference>
<name>A0A5N6JMM2_MONLA</name>
<feature type="domain" description="WSC" evidence="14">
    <location>
        <begin position="1060"/>
        <end position="1158"/>
    </location>
</feature>
<dbReference type="GO" id="GO:0008094">
    <property type="term" value="F:ATP-dependent activity, acting on DNA"/>
    <property type="evidence" value="ECO:0007669"/>
    <property type="project" value="TreeGrafter"/>
</dbReference>